<evidence type="ECO:0000256" key="2">
    <source>
        <dbReference type="SAM" id="SignalP"/>
    </source>
</evidence>
<feature type="chain" id="PRO_5037113369" description="EF-hand domain-containing protein" evidence="2">
    <location>
        <begin position="27"/>
        <end position="119"/>
    </location>
</feature>
<evidence type="ECO:0000259" key="3">
    <source>
        <dbReference type="PROSITE" id="PS50222"/>
    </source>
</evidence>
<dbReference type="Gene3D" id="1.10.238.10">
    <property type="entry name" value="EF-hand"/>
    <property type="match status" value="1"/>
</dbReference>
<sequence>MKATRSLIAAAFFSALALGAGIQVQATDLTQPGPLSFSDYDQDHNGVITEQELNAVREQRQAAIRATGRPGFGMANAPSFADLDGNGDGQITPEELRAGRKALWGKRGRGRGMGRGMAR</sequence>
<protein>
    <recommendedName>
        <fullName evidence="3">EF-hand domain-containing protein</fullName>
    </recommendedName>
</protein>
<name>A0A915TYT7_9BACT</name>
<dbReference type="Pfam" id="PF13202">
    <property type="entry name" value="EF-hand_5"/>
    <property type="match status" value="2"/>
</dbReference>
<dbReference type="AlphaFoldDB" id="A0A915TYT7"/>
<dbReference type="SUPFAM" id="SSF47473">
    <property type="entry name" value="EF-hand"/>
    <property type="match status" value="1"/>
</dbReference>
<proteinExistence type="predicted"/>
<dbReference type="GO" id="GO:0005509">
    <property type="term" value="F:calcium ion binding"/>
    <property type="evidence" value="ECO:0007669"/>
    <property type="project" value="InterPro"/>
</dbReference>
<dbReference type="InterPro" id="IPR002048">
    <property type="entry name" value="EF_hand_dom"/>
</dbReference>
<feature type="signal peptide" evidence="2">
    <location>
        <begin position="1"/>
        <end position="26"/>
    </location>
</feature>
<dbReference type="EMBL" id="AP024233">
    <property type="protein sequence ID" value="BCO08311.1"/>
    <property type="molecule type" value="Genomic_DNA"/>
</dbReference>
<evidence type="ECO:0000313" key="5">
    <source>
        <dbReference type="Proteomes" id="UP001063350"/>
    </source>
</evidence>
<organism evidence="4 5">
    <name type="scientific">Desulfolithobacter dissulfuricans</name>
    <dbReference type="NCBI Taxonomy" id="2795293"/>
    <lineage>
        <taxon>Bacteria</taxon>
        <taxon>Pseudomonadati</taxon>
        <taxon>Thermodesulfobacteriota</taxon>
        <taxon>Desulfobulbia</taxon>
        <taxon>Desulfobulbales</taxon>
        <taxon>Desulfobulbaceae</taxon>
        <taxon>Desulfolithobacter</taxon>
    </lineage>
</organism>
<gene>
    <name evidence="4" type="ORF">GF1_06870</name>
</gene>
<dbReference type="CDD" id="cd00051">
    <property type="entry name" value="EFh"/>
    <property type="match status" value="1"/>
</dbReference>
<feature type="compositionally biased region" description="Basic residues" evidence="1">
    <location>
        <begin position="99"/>
        <end position="119"/>
    </location>
</feature>
<feature type="region of interest" description="Disordered" evidence="1">
    <location>
        <begin position="69"/>
        <end position="119"/>
    </location>
</feature>
<dbReference type="Proteomes" id="UP001063350">
    <property type="component" value="Chromosome"/>
</dbReference>
<dbReference type="InterPro" id="IPR011992">
    <property type="entry name" value="EF-hand-dom_pair"/>
</dbReference>
<dbReference type="RefSeq" id="WP_267928217.1">
    <property type="nucleotide sequence ID" value="NZ_AP024233.1"/>
</dbReference>
<dbReference type="PROSITE" id="PS50222">
    <property type="entry name" value="EF_HAND_2"/>
    <property type="match status" value="1"/>
</dbReference>
<feature type="domain" description="EF-hand" evidence="3">
    <location>
        <begin position="80"/>
        <end position="106"/>
    </location>
</feature>
<keyword evidence="5" id="KW-1185">Reference proteome</keyword>
<evidence type="ECO:0000313" key="4">
    <source>
        <dbReference type="EMBL" id="BCO08311.1"/>
    </source>
</evidence>
<accession>A0A915TYT7</accession>
<dbReference type="KEGG" id="ddu:GF1_06870"/>
<dbReference type="InterPro" id="IPR018247">
    <property type="entry name" value="EF_Hand_1_Ca_BS"/>
</dbReference>
<evidence type="ECO:0000256" key="1">
    <source>
        <dbReference type="SAM" id="MobiDB-lite"/>
    </source>
</evidence>
<reference evidence="4" key="1">
    <citation type="submission" date="2020-12" db="EMBL/GenBank/DDBJ databases">
        <title>Desulfobium dissulfuricans gen. nov., sp. nov., a novel mesophilic, sulfate-reducing bacterium isolated from a deep-sea hydrothermal vent.</title>
        <authorList>
            <person name="Hashimoto Y."/>
            <person name="Tame A."/>
            <person name="Sawayama S."/>
            <person name="Miyazaki J."/>
            <person name="Takai K."/>
            <person name="Nakagawa S."/>
        </authorList>
    </citation>
    <scope>NUCLEOTIDE SEQUENCE</scope>
    <source>
        <strain evidence="4">GF1</strain>
    </source>
</reference>
<keyword evidence="2" id="KW-0732">Signal</keyword>
<dbReference type="PROSITE" id="PS00018">
    <property type="entry name" value="EF_HAND_1"/>
    <property type="match status" value="2"/>
</dbReference>